<organism evidence="8 9">
    <name type="scientific">Roseimicrobium gellanilyticum</name>
    <dbReference type="NCBI Taxonomy" id="748857"/>
    <lineage>
        <taxon>Bacteria</taxon>
        <taxon>Pseudomonadati</taxon>
        <taxon>Verrucomicrobiota</taxon>
        <taxon>Verrucomicrobiia</taxon>
        <taxon>Verrucomicrobiales</taxon>
        <taxon>Verrucomicrobiaceae</taxon>
        <taxon>Roseimicrobium</taxon>
    </lineage>
</organism>
<dbReference type="PANTHER" id="PTHR35008:SF8">
    <property type="entry name" value="ALCOHOL DEHYDROGENASE CYTOCHROME C SUBUNIT"/>
    <property type="match status" value="1"/>
</dbReference>
<keyword evidence="6" id="KW-0812">Transmembrane</keyword>
<dbReference type="AlphaFoldDB" id="A0A366HUY8"/>
<dbReference type="Pfam" id="PF00034">
    <property type="entry name" value="Cytochrom_C"/>
    <property type="match status" value="1"/>
</dbReference>
<dbReference type="Proteomes" id="UP000253426">
    <property type="component" value="Unassembled WGS sequence"/>
</dbReference>
<evidence type="ECO:0000256" key="1">
    <source>
        <dbReference type="ARBA" id="ARBA00022617"/>
    </source>
</evidence>
<feature type="domain" description="Cytochrome c" evidence="7">
    <location>
        <begin position="92"/>
        <end position="180"/>
    </location>
</feature>
<keyword evidence="3 4" id="KW-0408">Iron</keyword>
<evidence type="ECO:0000259" key="7">
    <source>
        <dbReference type="PROSITE" id="PS51007"/>
    </source>
</evidence>
<comment type="caution">
    <text evidence="8">The sequence shown here is derived from an EMBL/GenBank/DDBJ whole genome shotgun (WGS) entry which is preliminary data.</text>
</comment>
<dbReference type="SUPFAM" id="SSF46626">
    <property type="entry name" value="Cytochrome c"/>
    <property type="match status" value="1"/>
</dbReference>
<protein>
    <submittedName>
        <fullName evidence="8">Cbb3-type cytochrome c oxidase subunit III</fullName>
    </submittedName>
</protein>
<accession>A0A366HUY8</accession>
<sequence length="241" mass="25237">MNENAPQNFDSTDLDRLHAAVKREKPDVRPGAEPSPLWVFIATMVAMVFGGGYLGAYVGGFGFDRNSPFDGTPKDVRPIIQTEGGELDPFQFAMKKGAGVYNICGGCHGAAGTGQPGAIPPLAGSEWVLGGTERTTRVILHGLGGAVQVKGVTYNGVMPPQGALSDKEISYVLTYIRNSWGNSGHMVTPEMVKKVREETATHAAAYTQAELDAFKDKDIEGPIPAGPGATVAPAAAPAPAK</sequence>
<dbReference type="GO" id="GO:0009055">
    <property type="term" value="F:electron transfer activity"/>
    <property type="evidence" value="ECO:0007669"/>
    <property type="project" value="InterPro"/>
</dbReference>
<dbReference type="InterPro" id="IPR009056">
    <property type="entry name" value="Cyt_c-like_dom"/>
</dbReference>
<evidence type="ECO:0000313" key="8">
    <source>
        <dbReference type="EMBL" id="RBP47499.1"/>
    </source>
</evidence>
<keyword evidence="1 4" id="KW-0349">Heme</keyword>
<dbReference type="RefSeq" id="WP_113956429.1">
    <property type="nucleotide sequence ID" value="NZ_QNRR01000001.1"/>
</dbReference>
<dbReference type="OrthoDB" id="9809720at2"/>
<dbReference type="InterPro" id="IPR051459">
    <property type="entry name" value="Cytochrome_c-type_DH"/>
</dbReference>
<feature type="region of interest" description="Disordered" evidence="5">
    <location>
        <begin position="218"/>
        <end position="241"/>
    </location>
</feature>
<keyword evidence="2 4" id="KW-0479">Metal-binding</keyword>
<dbReference type="GO" id="GO:0046872">
    <property type="term" value="F:metal ion binding"/>
    <property type="evidence" value="ECO:0007669"/>
    <property type="project" value="UniProtKB-KW"/>
</dbReference>
<gene>
    <name evidence="8" type="ORF">DES53_101296</name>
</gene>
<evidence type="ECO:0000256" key="3">
    <source>
        <dbReference type="ARBA" id="ARBA00023004"/>
    </source>
</evidence>
<feature type="compositionally biased region" description="Low complexity" evidence="5">
    <location>
        <begin position="221"/>
        <end position="241"/>
    </location>
</feature>
<evidence type="ECO:0000256" key="2">
    <source>
        <dbReference type="ARBA" id="ARBA00022723"/>
    </source>
</evidence>
<keyword evidence="6" id="KW-1133">Transmembrane helix</keyword>
<dbReference type="Gene3D" id="1.10.760.10">
    <property type="entry name" value="Cytochrome c-like domain"/>
    <property type="match status" value="1"/>
</dbReference>
<dbReference type="PROSITE" id="PS51007">
    <property type="entry name" value="CYTC"/>
    <property type="match status" value="1"/>
</dbReference>
<reference evidence="8 9" key="1">
    <citation type="submission" date="2018-06" db="EMBL/GenBank/DDBJ databases">
        <title>Genomic Encyclopedia of Type Strains, Phase IV (KMG-IV): sequencing the most valuable type-strain genomes for metagenomic binning, comparative biology and taxonomic classification.</title>
        <authorList>
            <person name="Goeker M."/>
        </authorList>
    </citation>
    <scope>NUCLEOTIDE SEQUENCE [LARGE SCALE GENOMIC DNA]</scope>
    <source>
        <strain evidence="8 9">DSM 25532</strain>
    </source>
</reference>
<dbReference type="EMBL" id="QNRR01000001">
    <property type="protein sequence ID" value="RBP47499.1"/>
    <property type="molecule type" value="Genomic_DNA"/>
</dbReference>
<keyword evidence="9" id="KW-1185">Reference proteome</keyword>
<evidence type="ECO:0000256" key="4">
    <source>
        <dbReference type="PROSITE-ProRule" id="PRU00433"/>
    </source>
</evidence>
<dbReference type="InterPro" id="IPR036909">
    <property type="entry name" value="Cyt_c-like_dom_sf"/>
</dbReference>
<name>A0A366HUY8_9BACT</name>
<dbReference type="GO" id="GO:0020037">
    <property type="term" value="F:heme binding"/>
    <property type="evidence" value="ECO:0007669"/>
    <property type="project" value="InterPro"/>
</dbReference>
<keyword evidence="6" id="KW-0472">Membrane</keyword>
<evidence type="ECO:0000256" key="6">
    <source>
        <dbReference type="SAM" id="Phobius"/>
    </source>
</evidence>
<dbReference type="PANTHER" id="PTHR35008">
    <property type="entry name" value="BLL4482 PROTEIN-RELATED"/>
    <property type="match status" value="1"/>
</dbReference>
<evidence type="ECO:0000313" key="9">
    <source>
        <dbReference type="Proteomes" id="UP000253426"/>
    </source>
</evidence>
<feature type="transmembrane region" description="Helical" evidence="6">
    <location>
        <begin position="37"/>
        <end position="58"/>
    </location>
</feature>
<evidence type="ECO:0000256" key="5">
    <source>
        <dbReference type="SAM" id="MobiDB-lite"/>
    </source>
</evidence>
<proteinExistence type="predicted"/>